<dbReference type="PROSITE" id="PS50082">
    <property type="entry name" value="WD_REPEATS_2"/>
    <property type="match status" value="1"/>
</dbReference>
<feature type="region of interest" description="Disordered" evidence="2">
    <location>
        <begin position="518"/>
        <end position="545"/>
    </location>
</feature>
<accession>A0AAV2TSW8</accession>
<feature type="region of interest" description="Disordered" evidence="2">
    <location>
        <begin position="879"/>
        <end position="909"/>
    </location>
</feature>
<feature type="compositionally biased region" description="Polar residues" evidence="2">
    <location>
        <begin position="897"/>
        <end position="909"/>
    </location>
</feature>
<feature type="region of interest" description="Disordered" evidence="2">
    <location>
        <begin position="89"/>
        <end position="116"/>
    </location>
</feature>
<feature type="compositionally biased region" description="Low complexity" evidence="2">
    <location>
        <begin position="879"/>
        <end position="891"/>
    </location>
</feature>
<evidence type="ECO:0000313" key="3">
    <source>
        <dbReference type="EMBL" id="CAL5140245.1"/>
    </source>
</evidence>
<feature type="repeat" description="WD" evidence="1">
    <location>
        <begin position="457"/>
        <end position="490"/>
    </location>
</feature>
<sequence length="971" mass="103870">MQHVAKVAGVDQVHRSAEFDSDVDEIGVDLRSLEAEEEILQIMKTSKSQDNASLSMCSKTSSTSDDPERVHFYAGPEDSSKEIPVPSSFVSRLGDEPASNTKVVKSRGSPRIPSIRPSSGPLLPTKVLSAHQMRNNSAIPPAAASTDSIIWLAKRIGPLQTARRLVKYLLATLITCYEESSIQDLLIKAIRIAGRHDVTFPGGVVGRQACLYKIIDCIYVLGLRVGFEMTRTQLTPLFQLFFALFDRVPKPLDDMPQVRPLSTTSPSDKPEAVSGRWKSSEELNHRRGSNIPGTVNFIKPAVVLELQATFNKELARLAYIPFCRLAGGVFIDTCLYNTASVRALVSDDSGGSVPLSASSRGHSDEYSEPSSAPAHAKTAGTDATSVAARSPGFSQPQLIDRTQEMNLVASSSLYNDGGFHLRGMWSDVFRQELRASQNSDPVSKSRFRFHATRVASFVGHTAKVNSIDVMDTQNCFVTCSQDKTVQLWSLTDSYNPTYCMPPASTVISKSLTANSSAHSTLGPSSSGRNTPTDSFSAGNSSSSSGGTHIARLIFREHKKSVFAACYLSNYRLVASVDGHLILWDPCTGQKVHSGLGSRTLTALGRCSTPYGAIFCGDDAGFIYLVDPRAPVCSKSNLLRIDSGTRLAYAFLTKDRTKSANPVDGISNISQCSLNDYCSRLSGAHGDAFSQRLSALFCSVHPTSSHRTPSCSPSCNSVPLNCAGVLRHLVESEESRVLVCGFSSGFMTAIDLRTHQVVQAWRGHGDSVLALTESPQPTWFVSAGDRSLGFWHVKQSGEFTCLRTNDHCVTRSFATSEPVASSVGNSDMPEASFGSVPGMNHINCLCPNERELIVCGPPVPSGPSVSNVAAAVVAAVSSSTNPTDSLSSSPSSHPAQLRSASTNSGNQSNPVSTNGDILGAYFSSGTGLPIAYNSLGRIPSSLMRGHATSISSLSQTGLFLVGSSQGAISLLY</sequence>
<dbReference type="PANTHER" id="PTHR44662">
    <property type="entry name" value="WD REPEAT-CONTAINING PROTEIN 81"/>
    <property type="match status" value="1"/>
</dbReference>
<dbReference type="GO" id="GO:0035973">
    <property type="term" value="P:aggrephagy"/>
    <property type="evidence" value="ECO:0007669"/>
    <property type="project" value="TreeGrafter"/>
</dbReference>
<dbReference type="Pfam" id="PF00400">
    <property type="entry name" value="WD40"/>
    <property type="match status" value="2"/>
</dbReference>
<name>A0AAV2TSW8_CALDB</name>
<dbReference type="Gene3D" id="2.130.10.10">
    <property type="entry name" value="YVTN repeat-like/Quinoprotein amine dehydrogenase"/>
    <property type="match status" value="2"/>
</dbReference>
<dbReference type="InterPro" id="IPR001680">
    <property type="entry name" value="WD40_rpt"/>
</dbReference>
<dbReference type="PANTHER" id="PTHR44662:SF1">
    <property type="entry name" value="WD REPEAT-CONTAINING PROTEIN 81"/>
    <property type="match status" value="1"/>
</dbReference>
<feature type="region of interest" description="Disordered" evidence="2">
    <location>
        <begin position="46"/>
        <end position="68"/>
    </location>
</feature>
<feature type="region of interest" description="Disordered" evidence="2">
    <location>
        <begin position="347"/>
        <end position="387"/>
    </location>
</feature>
<evidence type="ECO:0000256" key="1">
    <source>
        <dbReference type="PROSITE-ProRule" id="PRU00221"/>
    </source>
</evidence>
<dbReference type="PROSITE" id="PS50294">
    <property type="entry name" value="WD_REPEATS_REGION"/>
    <property type="match status" value="1"/>
</dbReference>
<feature type="compositionally biased region" description="Polar residues" evidence="2">
    <location>
        <begin position="518"/>
        <end position="533"/>
    </location>
</feature>
<dbReference type="InterPro" id="IPR036322">
    <property type="entry name" value="WD40_repeat_dom_sf"/>
</dbReference>
<organism evidence="3 4">
    <name type="scientific">Calicophoron daubneyi</name>
    <name type="common">Rumen fluke</name>
    <name type="synonym">Paramphistomum daubneyi</name>
    <dbReference type="NCBI Taxonomy" id="300641"/>
    <lineage>
        <taxon>Eukaryota</taxon>
        <taxon>Metazoa</taxon>
        <taxon>Spiralia</taxon>
        <taxon>Lophotrochozoa</taxon>
        <taxon>Platyhelminthes</taxon>
        <taxon>Trematoda</taxon>
        <taxon>Digenea</taxon>
        <taxon>Plagiorchiida</taxon>
        <taxon>Pronocephalata</taxon>
        <taxon>Paramphistomoidea</taxon>
        <taxon>Paramphistomidae</taxon>
        <taxon>Calicophoron</taxon>
    </lineage>
</organism>
<protein>
    <recommendedName>
        <fullName evidence="5">WD_REPEATS_REGION domain-containing protein</fullName>
    </recommendedName>
</protein>
<dbReference type="Proteomes" id="UP001497525">
    <property type="component" value="Unassembled WGS sequence"/>
</dbReference>
<evidence type="ECO:0000313" key="4">
    <source>
        <dbReference type="Proteomes" id="UP001497525"/>
    </source>
</evidence>
<feature type="region of interest" description="Disordered" evidence="2">
    <location>
        <begin position="256"/>
        <end position="286"/>
    </location>
</feature>
<dbReference type="SUPFAM" id="SSF50978">
    <property type="entry name" value="WD40 repeat-like"/>
    <property type="match status" value="1"/>
</dbReference>
<comment type="caution">
    <text evidence="3">The sequence shown here is derived from an EMBL/GenBank/DDBJ whole genome shotgun (WGS) entry which is preliminary data.</text>
</comment>
<dbReference type="AlphaFoldDB" id="A0AAV2TSW8"/>
<dbReference type="EMBL" id="CAXLJL010000711">
    <property type="protein sequence ID" value="CAL5140245.1"/>
    <property type="molecule type" value="Genomic_DNA"/>
</dbReference>
<evidence type="ECO:0000256" key="2">
    <source>
        <dbReference type="SAM" id="MobiDB-lite"/>
    </source>
</evidence>
<keyword evidence="1" id="KW-0853">WD repeat</keyword>
<feature type="compositionally biased region" description="Low complexity" evidence="2">
    <location>
        <begin position="106"/>
        <end position="116"/>
    </location>
</feature>
<evidence type="ECO:0008006" key="5">
    <source>
        <dbReference type="Google" id="ProtNLM"/>
    </source>
</evidence>
<dbReference type="InterPro" id="IPR052651">
    <property type="entry name" value="WDR81"/>
</dbReference>
<feature type="compositionally biased region" description="Low complexity" evidence="2">
    <location>
        <begin position="534"/>
        <end position="545"/>
    </location>
</feature>
<dbReference type="SMART" id="SM00320">
    <property type="entry name" value="WD40"/>
    <property type="match status" value="3"/>
</dbReference>
<gene>
    <name evidence="3" type="ORF">CDAUBV1_LOCUS15416</name>
</gene>
<feature type="compositionally biased region" description="Low complexity" evidence="2">
    <location>
        <begin position="53"/>
        <end position="64"/>
    </location>
</feature>
<reference evidence="3" key="1">
    <citation type="submission" date="2024-06" db="EMBL/GenBank/DDBJ databases">
        <authorList>
            <person name="Liu X."/>
            <person name="Lenzi L."/>
            <person name="Haldenby T S."/>
            <person name="Uol C."/>
        </authorList>
    </citation>
    <scope>NUCLEOTIDE SEQUENCE</scope>
</reference>
<dbReference type="InterPro" id="IPR015943">
    <property type="entry name" value="WD40/YVTN_repeat-like_dom_sf"/>
</dbReference>
<dbReference type="GO" id="GO:0005739">
    <property type="term" value="C:mitochondrion"/>
    <property type="evidence" value="ECO:0007669"/>
    <property type="project" value="TreeGrafter"/>
</dbReference>
<dbReference type="GO" id="GO:0035014">
    <property type="term" value="F:phosphatidylinositol 3-kinase regulator activity"/>
    <property type="evidence" value="ECO:0007669"/>
    <property type="project" value="TreeGrafter"/>
</dbReference>
<proteinExistence type="predicted"/>